<protein>
    <submittedName>
        <fullName evidence="1">Uncharacterized protein</fullName>
    </submittedName>
</protein>
<organism evidence="1 2">
    <name type="scientific">Streptomyces lunalinharesii</name>
    <dbReference type="NCBI Taxonomy" id="333384"/>
    <lineage>
        <taxon>Bacteria</taxon>
        <taxon>Bacillati</taxon>
        <taxon>Actinomycetota</taxon>
        <taxon>Actinomycetes</taxon>
        <taxon>Kitasatosporales</taxon>
        <taxon>Streptomycetaceae</taxon>
        <taxon>Streptomyces</taxon>
    </lineage>
</organism>
<comment type="caution">
    <text evidence="1">The sequence shown here is derived from an EMBL/GenBank/DDBJ whole genome shotgun (WGS) entry which is preliminary data.</text>
</comment>
<dbReference type="EMBL" id="BAAARK010000040">
    <property type="protein sequence ID" value="GAA2686968.1"/>
    <property type="molecule type" value="Genomic_DNA"/>
</dbReference>
<name>A0ABN3SVX8_9ACTN</name>
<accession>A0ABN3SVX8</accession>
<evidence type="ECO:0000313" key="1">
    <source>
        <dbReference type="EMBL" id="GAA2686968.1"/>
    </source>
</evidence>
<sequence length="132" mass="13812">MTRTPSSIPVRATLTTGGLWEAEIVELPEVRPAHRSLSQLQARVRAAIAKAHGTDSGDVELDLTISTGSAEFDAEITAARELRAKAAELEEQARAAAVPLAQRLVRSGVSTRDAGLLLGYSGASVSGMTKSS</sequence>
<dbReference type="RefSeq" id="WP_344583492.1">
    <property type="nucleotide sequence ID" value="NZ_BAAARK010000040.1"/>
</dbReference>
<proteinExistence type="predicted"/>
<keyword evidence="2" id="KW-1185">Reference proteome</keyword>
<gene>
    <name evidence="1" type="ORF">GCM10009864_70810</name>
</gene>
<dbReference type="Proteomes" id="UP001500994">
    <property type="component" value="Unassembled WGS sequence"/>
</dbReference>
<reference evidence="1 2" key="1">
    <citation type="journal article" date="2019" name="Int. J. Syst. Evol. Microbiol.">
        <title>The Global Catalogue of Microorganisms (GCM) 10K type strain sequencing project: providing services to taxonomists for standard genome sequencing and annotation.</title>
        <authorList>
            <consortium name="The Broad Institute Genomics Platform"/>
            <consortium name="The Broad Institute Genome Sequencing Center for Infectious Disease"/>
            <person name="Wu L."/>
            <person name="Ma J."/>
        </authorList>
    </citation>
    <scope>NUCLEOTIDE SEQUENCE [LARGE SCALE GENOMIC DNA]</scope>
    <source>
        <strain evidence="1 2">JCM 16374</strain>
    </source>
</reference>
<evidence type="ECO:0000313" key="2">
    <source>
        <dbReference type="Proteomes" id="UP001500994"/>
    </source>
</evidence>